<evidence type="ECO:0000313" key="2">
    <source>
        <dbReference type="EMBL" id="MDP9800680.1"/>
    </source>
</evidence>
<keyword evidence="1" id="KW-0732">Signal</keyword>
<reference evidence="2 3" key="1">
    <citation type="submission" date="2023-07" db="EMBL/GenBank/DDBJ databases">
        <title>Sequencing the genomes of 1000 actinobacteria strains.</title>
        <authorList>
            <person name="Klenk H.-P."/>
        </authorList>
    </citation>
    <scope>NUCLEOTIDE SEQUENCE [LARGE SCALE GENOMIC DNA]</scope>
    <source>
        <strain evidence="2 3">DSM 102162</strain>
    </source>
</reference>
<dbReference type="RefSeq" id="WP_307014322.1">
    <property type="nucleotide sequence ID" value="NZ_JAUSQW010000001.1"/>
</dbReference>
<gene>
    <name evidence="2" type="ORF">J2S49_000756</name>
</gene>
<name>A0ABT9NAG0_9ACTO</name>
<evidence type="ECO:0000256" key="1">
    <source>
        <dbReference type="SAM" id="SignalP"/>
    </source>
</evidence>
<sequence length="89" mass="9284">MNKKIYRGGSILLASAIAATMAAAGVSPAAAYVEPPSNTGNNYGRNINQDLTSQSFNLKDQMASVRMGNGVVLSWVRVDVNNNPDGGGQ</sequence>
<proteinExistence type="predicted"/>
<organism evidence="2 3">
    <name type="scientific">Arcanobacterium wilhelmae</name>
    <dbReference type="NCBI Taxonomy" id="1803177"/>
    <lineage>
        <taxon>Bacteria</taxon>
        <taxon>Bacillati</taxon>
        <taxon>Actinomycetota</taxon>
        <taxon>Actinomycetes</taxon>
        <taxon>Actinomycetales</taxon>
        <taxon>Actinomycetaceae</taxon>
        <taxon>Arcanobacterium</taxon>
    </lineage>
</organism>
<feature type="signal peptide" evidence="1">
    <location>
        <begin position="1"/>
        <end position="31"/>
    </location>
</feature>
<protein>
    <submittedName>
        <fullName evidence="2">Uncharacterized protein</fullName>
    </submittedName>
</protein>
<accession>A0ABT9NAG0</accession>
<evidence type="ECO:0000313" key="3">
    <source>
        <dbReference type="Proteomes" id="UP001235966"/>
    </source>
</evidence>
<keyword evidence="3" id="KW-1185">Reference proteome</keyword>
<dbReference type="Proteomes" id="UP001235966">
    <property type="component" value="Unassembled WGS sequence"/>
</dbReference>
<comment type="caution">
    <text evidence="2">The sequence shown here is derived from an EMBL/GenBank/DDBJ whole genome shotgun (WGS) entry which is preliminary data.</text>
</comment>
<dbReference type="EMBL" id="JAUSQW010000001">
    <property type="protein sequence ID" value="MDP9800680.1"/>
    <property type="molecule type" value="Genomic_DNA"/>
</dbReference>
<feature type="chain" id="PRO_5046038532" evidence="1">
    <location>
        <begin position="32"/>
        <end position="89"/>
    </location>
</feature>